<dbReference type="Pfam" id="PF16224">
    <property type="entry name" value="DUF4883"/>
    <property type="match status" value="1"/>
</dbReference>
<dbReference type="RefSeq" id="WP_221862160.1">
    <property type="nucleotide sequence ID" value="NZ_JAIKTU010000015.1"/>
</dbReference>
<name>A0ABS7L2Q4_CLOSR</name>
<dbReference type="PROSITE" id="PS51257">
    <property type="entry name" value="PROKAR_LIPOPROTEIN"/>
    <property type="match status" value="1"/>
</dbReference>
<reference evidence="1 2" key="1">
    <citation type="journal article" date="2021" name="Cell Host Microbe">
        <title>in vivo commensal control of Clostridioides difficile virulence.</title>
        <authorList>
            <person name="Girinathan B.P."/>
            <person name="Dibenedetto N."/>
            <person name="Worley J.N."/>
            <person name="Peltier J."/>
            <person name="Arrieta-Ortiz M.L."/>
            <person name="Rupa Christinal Immanuel S."/>
            <person name="Lavin R."/>
            <person name="Delaney M.L."/>
            <person name="Cummins C."/>
            <person name="Hoffmann M."/>
            <person name="Luo Y."/>
            <person name="Gonzalez-Escalona N."/>
            <person name="Allard M."/>
            <person name="Onderdonk A.B."/>
            <person name="Gerber G.K."/>
            <person name="Sonenshein A.L."/>
            <person name="Baliga N."/>
            <person name="Dupuy B."/>
            <person name="Bry L."/>
        </authorList>
    </citation>
    <scope>NUCLEOTIDE SEQUENCE [LARGE SCALE GENOMIC DNA]</scope>
    <source>
        <strain evidence="1 2">DSM 599</strain>
    </source>
</reference>
<dbReference type="EMBL" id="JAIKTU010000015">
    <property type="protein sequence ID" value="MBY0756977.1"/>
    <property type="molecule type" value="Genomic_DNA"/>
</dbReference>
<evidence type="ECO:0000313" key="1">
    <source>
        <dbReference type="EMBL" id="MBY0756977.1"/>
    </source>
</evidence>
<evidence type="ECO:0000313" key="2">
    <source>
        <dbReference type="Proteomes" id="UP001299068"/>
    </source>
</evidence>
<dbReference type="Proteomes" id="UP001299068">
    <property type="component" value="Unassembled WGS sequence"/>
</dbReference>
<dbReference type="InterPro" id="IPR032619">
    <property type="entry name" value="DUF4883"/>
</dbReference>
<organism evidence="1 2">
    <name type="scientific">Clostridium sardiniense</name>
    <name type="common">Clostridium absonum</name>
    <dbReference type="NCBI Taxonomy" id="29369"/>
    <lineage>
        <taxon>Bacteria</taxon>
        <taxon>Bacillati</taxon>
        <taxon>Bacillota</taxon>
        <taxon>Clostridia</taxon>
        <taxon>Eubacteriales</taxon>
        <taxon>Clostridiaceae</taxon>
        <taxon>Clostridium</taxon>
    </lineage>
</organism>
<keyword evidence="2" id="KW-1185">Reference proteome</keyword>
<gene>
    <name evidence="1" type="ORF">K5V21_16145</name>
</gene>
<accession>A0ABS7L2Q4</accession>
<dbReference type="Gene3D" id="3.30.1490.410">
    <property type="entry name" value="Uncharacterised protein PF16224, DUF4883"/>
    <property type="match status" value="1"/>
</dbReference>
<proteinExistence type="predicted"/>
<sequence length="156" mass="18639">MRSIKLLFLIVALLFLQGCSLNTARYINFEQSPSKSYYTEKIKENLKNNEDYTLQVFDTNLYKYFPVDKEDLGILKDFLNNLSDEDFLEEYSPKNKEKFRLIVNFSNEKYIIKIYDNKTSTITPWDGNYSEDIIDMSNLPTHFNLYDFCNYVQHKK</sequence>
<dbReference type="CDD" id="cd15786">
    <property type="entry name" value="CPF_1278_like"/>
    <property type="match status" value="1"/>
</dbReference>
<comment type="caution">
    <text evidence="1">The sequence shown here is derived from an EMBL/GenBank/DDBJ whole genome shotgun (WGS) entry which is preliminary data.</text>
</comment>
<protein>
    <submittedName>
        <fullName evidence="1">DUF4883 family protein</fullName>
    </submittedName>
</protein>